<evidence type="ECO:0000256" key="2">
    <source>
        <dbReference type="ARBA" id="ARBA00022692"/>
    </source>
</evidence>
<comment type="subcellular location">
    <subcellularLocation>
        <location evidence="1">Cell membrane</location>
        <topology evidence="1">Multi-pass membrane protein</topology>
    </subcellularLocation>
</comment>
<name>A0ABN2MVV2_9MICO</name>
<organism evidence="8 9">
    <name type="scientific">Agromyces salentinus</name>
    <dbReference type="NCBI Taxonomy" id="269421"/>
    <lineage>
        <taxon>Bacteria</taxon>
        <taxon>Bacillati</taxon>
        <taxon>Actinomycetota</taxon>
        <taxon>Actinomycetes</taxon>
        <taxon>Micrococcales</taxon>
        <taxon>Microbacteriaceae</taxon>
        <taxon>Agromyces</taxon>
    </lineage>
</organism>
<sequence length="479" mass="47438">MSDGAMAERMSRASAARRREPRRGVALTVLIVNQLLAGIGVASGMALAAILVADLTGVVAMGGLAQSSSVLGAAIVAIPLAKLAVRSGRHVSLAVGYGLAVVGALLVIAAATTGAAPLVFLGLAAFGAGSAAGLQARFAATEVAAPGFEARSMSLVLWATTIGSVAGPLLSESGDRVGVALGLPYLVGPFIFSACAFAISTILVATLLRMPPAGVLATDPAVAPIEGAATTERAATDDATVDAAAGAAPDEALQGDGPGGRRPDEGVDIVDATGAAPAASVGSLMAMRIAVREPRALFAILAIVCSHTVMVGVMVMTPVHMVAHGLSLNLVGLVISLHILGMYGASPLMGWLVDRIGSVRVILMGSAILVVAAVIGILAPGDDLLLVPLALGLLGLGWSAGMIGGSTLVTTSVEARIRVPLQGATDAAMNLAAALSAALSGLVLGAFGFAGVNVVALLVLVPLAVVGLRIMAQRRAQAA</sequence>
<feature type="domain" description="Major facilitator superfamily (MFS) profile" evidence="7">
    <location>
        <begin position="26"/>
        <end position="475"/>
    </location>
</feature>
<dbReference type="Pfam" id="PF07690">
    <property type="entry name" value="MFS_1"/>
    <property type="match status" value="1"/>
</dbReference>
<evidence type="ECO:0000259" key="7">
    <source>
        <dbReference type="PROSITE" id="PS50850"/>
    </source>
</evidence>
<dbReference type="InterPro" id="IPR020846">
    <property type="entry name" value="MFS_dom"/>
</dbReference>
<accession>A0ABN2MVV2</accession>
<evidence type="ECO:0000256" key="1">
    <source>
        <dbReference type="ARBA" id="ARBA00004651"/>
    </source>
</evidence>
<dbReference type="PANTHER" id="PTHR23534">
    <property type="entry name" value="MFS PERMEASE"/>
    <property type="match status" value="1"/>
</dbReference>
<dbReference type="PANTHER" id="PTHR23534:SF1">
    <property type="entry name" value="MAJOR FACILITATOR SUPERFAMILY PROTEIN"/>
    <property type="match status" value="1"/>
</dbReference>
<evidence type="ECO:0000256" key="6">
    <source>
        <dbReference type="SAM" id="Phobius"/>
    </source>
</evidence>
<comment type="caution">
    <text evidence="8">The sequence shown here is derived from an EMBL/GenBank/DDBJ whole genome shotgun (WGS) entry which is preliminary data.</text>
</comment>
<dbReference type="InterPro" id="IPR036259">
    <property type="entry name" value="MFS_trans_sf"/>
</dbReference>
<dbReference type="InterPro" id="IPR011701">
    <property type="entry name" value="MFS"/>
</dbReference>
<gene>
    <name evidence="8" type="ORF">GCM10009750_26330</name>
</gene>
<feature type="transmembrane region" description="Helical" evidence="6">
    <location>
        <begin position="455"/>
        <end position="472"/>
    </location>
</feature>
<evidence type="ECO:0000313" key="9">
    <source>
        <dbReference type="Proteomes" id="UP001501746"/>
    </source>
</evidence>
<dbReference type="RefSeq" id="WP_157426830.1">
    <property type="nucleotide sequence ID" value="NZ_BAAANK010000007.1"/>
</dbReference>
<keyword evidence="4 6" id="KW-0472">Membrane</keyword>
<keyword evidence="3 6" id="KW-1133">Transmembrane helix</keyword>
<feature type="transmembrane region" description="Helical" evidence="6">
    <location>
        <begin position="385"/>
        <end position="409"/>
    </location>
</feature>
<feature type="transmembrane region" description="Helical" evidence="6">
    <location>
        <begin position="152"/>
        <end position="170"/>
    </location>
</feature>
<evidence type="ECO:0000256" key="3">
    <source>
        <dbReference type="ARBA" id="ARBA00022989"/>
    </source>
</evidence>
<keyword evidence="9" id="KW-1185">Reference proteome</keyword>
<dbReference type="SUPFAM" id="SSF103473">
    <property type="entry name" value="MFS general substrate transporter"/>
    <property type="match status" value="1"/>
</dbReference>
<feature type="transmembrane region" description="Helical" evidence="6">
    <location>
        <begin position="93"/>
        <end position="112"/>
    </location>
</feature>
<feature type="region of interest" description="Disordered" evidence="5">
    <location>
        <begin position="246"/>
        <end position="265"/>
    </location>
</feature>
<feature type="transmembrane region" description="Helical" evidence="6">
    <location>
        <begin position="296"/>
        <end position="316"/>
    </location>
</feature>
<feature type="transmembrane region" description="Helical" evidence="6">
    <location>
        <begin position="58"/>
        <end position="81"/>
    </location>
</feature>
<reference evidence="8 9" key="1">
    <citation type="journal article" date="2019" name="Int. J. Syst. Evol. Microbiol.">
        <title>The Global Catalogue of Microorganisms (GCM) 10K type strain sequencing project: providing services to taxonomists for standard genome sequencing and annotation.</title>
        <authorList>
            <consortium name="The Broad Institute Genomics Platform"/>
            <consortium name="The Broad Institute Genome Sequencing Center for Infectious Disease"/>
            <person name="Wu L."/>
            <person name="Ma J."/>
        </authorList>
    </citation>
    <scope>NUCLEOTIDE SEQUENCE [LARGE SCALE GENOMIC DNA]</scope>
    <source>
        <strain evidence="8 9">JCM 14323</strain>
    </source>
</reference>
<feature type="transmembrane region" description="Helical" evidence="6">
    <location>
        <begin position="118"/>
        <end position="140"/>
    </location>
</feature>
<feature type="transmembrane region" description="Helical" evidence="6">
    <location>
        <begin position="190"/>
        <end position="208"/>
    </location>
</feature>
<evidence type="ECO:0000256" key="4">
    <source>
        <dbReference type="ARBA" id="ARBA00023136"/>
    </source>
</evidence>
<dbReference type="Gene3D" id="1.20.1250.20">
    <property type="entry name" value="MFS general substrate transporter like domains"/>
    <property type="match status" value="1"/>
</dbReference>
<dbReference type="Proteomes" id="UP001501746">
    <property type="component" value="Unassembled WGS sequence"/>
</dbReference>
<feature type="transmembrane region" description="Helical" evidence="6">
    <location>
        <begin position="430"/>
        <end position="449"/>
    </location>
</feature>
<dbReference type="PROSITE" id="PS50850">
    <property type="entry name" value="MFS"/>
    <property type="match status" value="1"/>
</dbReference>
<feature type="transmembrane region" description="Helical" evidence="6">
    <location>
        <begin position="322"/>
        <end position="345"/>
    </location>
</feature>
<dbReference type="EMBL" id="BAAANK010000007">
    <property type="protein sequence ID" value="GAA1839152.1"/>
    <property type="molecule type" value="Genomic_DNA"/>
</dbReference>
<feature type="transmembrane region" description="Helical" evidence="6">
    <location>
        <begin position="357"/>
        <end position="379"/>
    </location>
</feature>
<protein>
    <submittedName>
        <fullName evidence="8">MFS transporter</fullName>
    </submittedName>
</protein>
<proteinExistence type="predicted"/>
<evidence type="ECO:0000256" key="5">
    <source>
        <dbReference type="SAM" id="MobiDB-lite"/>
    </source>
</evidence>
<keyword evidence="2 6" id="KW-0812">Transmembrane</keyword>
<evidence type="ECO:0000313" key="8">
    <source>
        <dbReference type="EMBL" id="GAA1839152.1"/>
    </source>
</evidence>